<keyword evidence="1" id="KW-0472">Membrane</keyword>
<feature type="transmembrane region" description="Helical" evidence="1">
    <location>
        <begin position="45"/>
        <end position="66"/>
    </location>
</feature>
<keyword evidence="1" id="KW-0812">Transmembrane</keyword>
<evidence type="ECO:0000313" key="2">
    <source>
        <dbReference type="EMBL" id="WOF22069.1"/>
    </source>
</evidence>
<name>A0AA97FGH8_9MICO</name>
<dbReference type="AlphaFoldDB" id="A0AA97FGH8"/>
<organism evidence="2 3">
    <name type="scientific">Microbacterium betulae</name>
    <dbReference type="NCBI Taxonomy" id="2981139"/>
    <lineage>
        <taxon>Bacteria</taxon>
        <taxon>Bacillati</taxon>
        <taxon>Actinomycetota</taxon>
        <taxon>Actinomycetes</taxon>
        <taxon>Micrococcales</taxon>
        <taxon>Microbacteriaceae</taxon>
        <taxon>Microbacterium</taxon>
    </lineage>
</organism>
<protein>
    <recommendedName>
        <fullName evidence="4">DNA uptake lipoprotein</fullName>
    </recommendedName>
</protein>
<feature type="transmembrane region" description="Helical" evidence="1">
    <location>
        <begin position="75"/>
        <end position="97"/>
    </location>
</feature>
<proteinExistence type="predicted"/>
<keyword evidence="1" id="KW-1133">Transmembrane helix</keyword>
<feature type="transmembrane region" description="Helical" evidence="1">
    <location>
        <begin position="12"/>
        <end position="33"/>
    </location>
</feature>
<gene>
    <name evidence="2" type="ORF">N8K70_11845</name>
</gene>
<reference evidence="2 3" key="1">
    <citation type="submission" date="2023-02" db="EMBL/GenBank/DDBJ databases">
        <title>Microbacterium betulae sp. nov., isolated from birch wood.</title>
        <authorList>
            <person name="Pasciak M."/>
            <person name="Pawlik K.J."/>
            <person name="Martynowski D."/>
            <person name="Laczmanski L."/>
            <person name="Ciekot J."/>
            <person name="Szponar B."/>
            <person name="Wojcik-Fatla A."/>
            <person name="Mackiewicz B."/>
            <person name="Farian E."/>
            <person name="Cholewa G."/>
            <person name="Cholewa A."/>
            <person name="Dutkiewicz J."/>
        </authorList>
    </citation>
    <scope>NUCLEOTIDE SEQUENCE [LARGE SCALE GENOMIC DNA]</scope>
    <source>
        <strain evidence="2 3">AB</strain>
    </source>
</reference>
<keyword evidence="3" id="KW-1185">Reference proteome</keyword>
<dbReference type="EMBL" id="CP118157">
    <property type="protein sequence ID" value="WOF22069.1"/>
    <property type="molecule type" value="Genomic_DNA"/>
</dbReference>
<dbReference type="RefSeq" id="WP_317138544.1">
    <property type="nucleotide sequence ID" value="NZ_CP118157.1"/>
</dbReference>
<evidence type="ECO:0008006" key="4">
    <source>
        <dbReference type="Google" id="ProtNLM"/>
    </source>
</evidence>
<sequence length="150" mass="16584">MTEPSRTRRMTGVGMVLVFVYGILALAATGRSTVQILRDFDEAPLAYSLSAVAAVVYILATLALMFAKSRVWYRIAWVSVVFELVGVVVVGTLSIAAPELFQHATVWSLYGSGYFWVPLVLPFFGIWWLVVHHGPSRVPAEQAVPVEQTR</sequence>
<evidence type="ECO:0000313" key="3">
    <source>
        <dbReference type="Proteomes" id="UP001305498"/>
    </source>
</evidence>
<accession>A0AA97FGH8</accession>
<dbReference type="KEGG" id="mbet:N8K70_11845"/>
<evidence type="ECO:0000256" key="1">
    <source>
        <dbReference type="SAM" id="Phobius"/>
    </source>
</evidence>
<dbReference type="Proteomes" id="UP001305498">
    <property type="component" value="Chromosome"/>
</dbReference>
<feature type="transmembrane region" description="Helical" evidence="1">
    <location>
        <begin position="109"/>
        <end position="130"/>
    </location>
</feature>